<dbReference type="InterPro" id="IPR032711">
    <property type="entry name" value="SoxY"/>
</dbReference>
<dbReference type="Pfam" id="PF13501">
    <property type="entry name" value="SoxY"/>
    <property type="match status" value="1"/>
</dbReference>
<protein>
    <submittedName>
        <fullName evidence="3">Putative Thiosulfate-binding protein SoxY</fullName>
    </submittedName>
</protein>
<dbReference type="PIRSF" id="PIRSF010312">
    <property type="entry name" value="Sulphur_oxidation_SoxY"/>
    <property type="match status" value="1"/>
</dbReference>
<proteinExistence type="predicted"/>
<gene>
    <name evidence="3" type="ORF">MAGMO_2826</name>
</gene>
<name>A0A1S7LLH6_MAGMO</name>
<dbReference type="GO" id="GO:0005506">
    <property type="term" value="F:iron ion binding"/>
    <property type="evidence" value="ECO:0007669"/>
    <property type="project" value="InterPro"/>
</dbReference>
<reference evidence="3" key="1">
    <citation type="submission" date="2015-04" db="EMBL/GenBank/DDBJ databases">
        <authorList>
            <person name="Syromyatnikov M.Y."/>
            <person name="Popov V.N."/>
        </authorList>
    </citation>
    <scope>NUCLEOTIDE SEQUENCE</scope>
    <source>
        <strain evidence="3">MO-1</strain>
    </source>
</reference>
<dbReference type="AlphaFoldDB" id="A0A1S7LLH6"/>
<dbReference type="InterPro" id="IPR006311">
    <property type="entry name" value="TAT_signal"/>
</dbReference>
<evidence type="ECO:0000256" key="1">
    <source>
        <dbReference type="SAM" id="SignalP"/>
    </source>
</evidence>
<sequence length="156" mass="16299">MGSEGKLGVSRRSFFRTVGAAGLTAAALASSPNQAEAADVMAIVKEQMGSDSVTDGKVTVDVPDTAENGALVRVPIKVDHPMEPGNFIESVGIFVDSNPKPFVGKFDFAPELGAVEFEVRIKMAKTSNLRVVAKSNTGKLYQAVKKIKVAEGGCAG</sequence>
<dbReference type="GO" id="GO:0016491">
    <property type="term" value="F:oxidoreductase activity"/>
    <property type="evidence" value="ECO:0007669"/>
    <property type="project" value="InterPro"/>
</dbReference>
<feature type="domain" description="Ig-like SoxY" evidence="2">
    <location>
        <begin position="48"/>
        <end position="154"/>
    </location>
</feature>
<dbReference type="PROSITE" id="PS51318">
    <property type="entry name" value="TAT"/>
    <property type="match status" value="1"/>
</dbReference>
<accession>A0A1S7LLH6</accession>
<dbReference type="InterPro" id="IPR016568">
    <property type="entry name" value="Sulphur_oxidation_SoxY"/>
</dbReference>
<dbReference type="Gene3D" id="2.60.40.2470">
    <property type="entry name" value="SoxY domain"/>
    <property type="match status" value="1"/>
</dbReference>
<evidence type="ECO:0000313" key="3">
    <source>
        <dbReference type="EMBL" id="CRH06974.1"/>
    </source>
</evidence>
<organism evidence="3">
    <name type="scientific">Magnetococcus massalia (strain MO-1)</name>
    <dbReference type="NCBI Taxonomy" id="451514"/>
    <lineage>
        <taxon>Bacteria</taxon>
        <taxon>Pseudomonadati</taxon>
        <taxon>Pseudomonadota</taxon>
        <taxon>Magnetococcia</taxon>
        <taxon>Magnetococcales</taxon>
        <taxon>Magnetococcaceae</taxon>
        <taxon>Magnetococcus</taxon>
    </lineage>
</organism>
<evidence type="ECO:0000259" key="2">
    <source>
        <dbReference type="Pfam" id="PF13501"/>
    </source>
</evidence>
<dbReference type="InterPro" id="IPR038162">
    <property type="entry name" value="SoxY_sf"/>
</dbReference>
<feature type="signal peptide" evidence="1">
    <location>
        <begin position="1"/>
        <end position="37"/>
    </location>
</feature>
<feature type="chain" id="PRO_5013137064" evidence="1">
    <location>
        <begin position="38"/>
        <end position="156"/>
    </location>
</feature>
<dbReference type="InterPro" id="IPR036073">
    <property type="entry name" value="Desulfoferrodoxin_Fe-bd_dom_sf"/>
</dbReference>
<dbReference type="EMBL" id="LO017727">
    <property type="protein sequence ID" value="CRH06974.1"/>
    <property type="molecule type" value="Genomic_DNA"/>
</dbReference>
<dbReference type="SUPFAM" id="SSF49367">
    <property type="entry name" value="Superoxide reductase-like"/>
    <property type="match status" value="1"/>
</dbReference>
<keyword evidence="1" id="KW-0732">Signal</keyword>